<dbReference type="Proteomes" id="UP000550895">
    <property type="component" value="Unassembled WGS sequence"/>
</dbReference>
<comment type="caution">
    <text evidence="1">The sequence shown here is derived from an EMBL/GenBank/DDBJ whole genome shotgun (WGS) entry which is preliminary data.</text>
</comment>
<evidence type="ECO:0000313" key="2">
    <source>
        <dbReference type="Proteomes" id="UP000550895"/>
    </source>
</evidence>
<accession>A0A7W8HUX8</accession>
<reference evidence="1 2" key="1">
    <citation type="submission" date="2020-08" db="EMBL/GenBank/DDBJ databases">
        <title>Genomic Encyclopedia of Type Strains, Phase IV (KMG-IV): sequencing the most valuable type-strain genomes for metagenomic binning, comparative biology and taxonomic classification.</title>
        <authorList>
            <person name="Goeker M."/>
        </authorList>
    </citation>
    <scope>NUCLEOTIDE SEQUENCE [LARGE SCALE GENOMIC DNA]</scope>
    <source>
        <strain evidence="1 2">DSM 26376</strain>
    </source>
</reference>
<sequence length="48" mass="5361">MSKHARLIRVAHELKEVSEQDLTKTSRAHMRKLLTEADSLLTSLGGTT</sequence>
<dbReference type="EMBL" id="JACHGA010000011">
    <property type="protein sequence ID" value="MBB5277778.1"/>
    <property type="molecule type" value="Genomic_DNA"/>
</dbReference>
<organism evidence="1 2">
    <name type="scientific">Rhizobium rosettiformans</name>
    <dbReference type="NCBI Taxonomy" id="1368430"/>
    <lineage>
        <taxon>Bacteria</taxon>
        <taxon>Pseudomonadati</taxon>
        <taxon>Pseudomonadota</taxon>
        <taxon>Alphaproteobacteria</taxon>
        <taxon>Hyphomicrobiales</taxon>
        <taxon>Rhizobiaceae</taxon>
        <taxon>Rhizobium/Agrobacterium group</taxon>
        <taxon>Rhizobium</taxon>
    </lineage>
</organism>
<evidence type="ECO:0000313" key="1">
    <source>
        <dbReference type="EMBL" id="MBB5277778.1"/>
    </source>
</evidence>
<name>A0A7W8HUX8_9HYPH</name>
<dbReference type="RefSeq" id="WP_377344296.1">
    <property type="nucleotide sequence ID" value="NZ_JBHRVS010000001.1"/>
</dbReference>
<gene>
    <name evidence="1" type="ORF">HNR26_003867</name>
</gene>
<keyword evidence="2" id="KW-1185">Reference proteome</keyword>
<protein>
    <submittedName>
        <fullName evidence="1">Uncharacterized protein</fullName>
    </submittedName>
</protein>
<proteinExistence type="predicted"/>
<dbReference type="AlphaFoldDB" id="A0A7W8HUX8"/>